<evidence type="ECO:0000256" key="3">
    <source>
        <dbReference type="ARBA" id="ARBA00023163"/>
    </source>
</evidence>
<dbReference type="InterPro" id="IPR000792">
    <property type="entry name" value="Tscrpt_reg_LuxR_C"/>
</dbReference>
<dbReference type="Gene3D" id="1.10.10.10">
    <property type="entry name" value="Winged helix-like DNA-binding domain superfamily/Winged helix DNA-binding domain"/>
    <property type="match status" value="1"/>
</dbReference>
<keyword evidence="2" id="KW-0238">DNA-binding</keyword>
<dbReference type="Pfam" id="PF03472">
    <property type="entry name" value="Autoind_bind"/>
    <property type="match status" value="1"/>
</dbReference>
<dbReference type="PROSITE" id="PS50043">
    <property type="entry name" value="HTH_LUXR_2"/>
    <property type="match status" value="1"/>
</dbReference>
<dbReference type="Gene3D" id="3.30.450.80">
    <property type="entry name" value="Transcription factor LuxR-like, autoinducer-binding domain"/>
    <property type="match status" value="1"/>
</dbReference>
<evidence type="ECO:0000313" key="6">
    <source>
        <dbReference type="Proteomes" id="UP000314011"/>
    </source>
</evidence>
<keyword evidence="6" id="KW-1185">Reference proteome</keyword>
<dbReference type="SMART" id="SM00421">
    <property type="entry name" value="HTH_LUXR"/>
    <property type="match status" value="1"/>
</dbReference>
<dbReference type="GO" id="GO:0006355">
    <property type="term" value="P:regulation of DNA-templated transcription"/>
    <property type="evidence" value="ECO:0007669"/>
    <property type="project" value="InterPro"/>
</dbReference>
<dbReference type="EMBL" id="VFFF01000001">
    <property type="protein sequence ID" value="TNY34321.1"/>
    <property type="molecule type" value="Genomic_DNA"/>
</dbReference>
<dbReference type="Pfam" id="PF00196">
    <property type="entry name" value="GerE"/>
    <property type="match status" value="1"/>
</dbReference>
<keyword evidence="1" id="KW-0805">Transcription regulation</keyword>
<sequence length="173" mass="19384">MTEVNNLPPDWVDHYTRQRYMLQDPVMRWIYANTGAIRWSAIDLDDPYRILAQARTFGLAYGLAVSVFDGNSEGQRSFGTFVRSDREFDDGEISMLSSYVSRRHDQKAPPTNLTAAELEALRMVKEGMRAKQIAFRLGVTEGAVKQRLTNAKKKLGASTGTQAATMATEFGLI</sequence>
<dbReference type="GO" id="GO:0003677">
    <property type="term" value="F:DNA binding"/>
    <property type="evidence" value="ECO:0007669"/>
    <property type="project" value="UniProtKB-KW"/>
</dbReference>
<dbReference type="Proteomes" id="UP000314011">
    <property type="component" value="Unassembled WGS sequence"/>
</dbReference>
<proteinExistence type="predicted"/>
<dbReference type="PANTHER" id="PTHR44688">
    <property type="entry name" value="DNA-BINDING TRANSCRIPTIONAL ACTIVATOR DEVR_DOSR"/>
    <property type="match status" value="1"/>
</dbReference>
<evidence type="ECO:0000259" key="4">
    <source>
        <dbReference type="PROSITE" id="PS50043"/>
    </source>
</evidence>
<evidence type="ECO:0000313" key="5">
    <source>
        <dbReference type="EMBL" id="TNY34321.1"/>
    </source>
</evidence>
<gene>
    <name evidence="5" type="ORF">FHY64_04750</name>
</gene>
<dbReference type="InterPro" id="IPR036388">
    <property type="entry name" value="WH-like_DNA-bd_sf"/>
</dbReference>
<reference evidence="5 6" key="1">
    <citation type="submission" date="2019-06" db="EMBL/GenBank/DDBJ databases">
        <title>Genome of new Rhodobacteraceae sp. SM1903.</title>
        <authorList>
            <person name="Ren X."/>
        </authorList>
    </citation>
    <scope>NUCLEOTIDE SEQUENCE [LARGE SCALE GENOMIC DNA]</scope>
    <source>
        <strain evidence="5 6">SM1903</strain>
    </source>
</reference>
<dbReference type="PANTHER" id="PTHR44688:SF16">
    <property type="entry name" value="DNA-BINDING TRANSCRIPTIONAL ACTIVATOR DEVR_DOSR"/>
    <property type="match status" value="1"/>
</dbReference>
<dbReference type="SUPFAM" id="SSF75516">
    <property type="entry name" value="Pheromone-binding domain of LuxR-like quorum-sensing transcription factors"/>
    <property type="match status" value="1"/>
</dbReference>
<dbReference type="AlphaFoldDB" id="A0A5C5GKK3"/>
<name>A0A5C5GKK3_9RHOB</name>
<comment type="caution">
    <text evidence="5">The sequence shown here is derived from an EMBL/GenBank/DDBJ whole genome shotgun (WGS) entry which is preliminary data.</text>
</comment>
<organism evidence="5 6">
    <name type="scientific">Pelagovum pacificum</name>
    <dbReference type="NCBI Taxonomy" id="2588711"/>
    <lineage>
        <taxon>Bacteria</taxon>
        <taxon>Pseudomonadati</taxon>
        <taxon>Pseudomonadota</taxon>
        <taxon>Alphaproteobacteria</taxon>
        <taxon>Rhodobacterales</taxon>
        <taxon>Paracoccaceae</taxon>
        <taxon>Pelagovum</taxon>
    </lineage>
</organism>
<feature type="domain" description="HTH luxR-type" evidence="4">
    <location>
        <begin position="106"/>
        <end position="171"/>
    </location>
</feature>
<dbReference type="InterPro" id="IPR005143">
    <property type="entry name" value="TF_LuxR_autoind-bd_dom"/>
</dbReference>
<dbReference type="CDD" id="cd06170">
    <property type="entry name" value="LuxR_C_like"/>
    <property type="match status" value="1"/>
</dbReference>
<evidence type="ECO:0000256" key="2">
    <source>
        <dbReference type="ARBA" id="ARBA00023125"/>
    </source>
</evidence>
<dbReference type="InterPro" id="IPR016032">
    <property type="entry name" value="Sig_transdc_resp-reg_C-effctor"/>
</dbReference>
<keyword evidence="3" id="KW-0804">Transcription</keyword>
<protein>
    <submittedName>
        <fullName evidence="5">LuxR family transcriptional regulator</fullName>
    </submittedName>
</protein>
<evidence type="ECO:0000256" key="1">
    <source>
        <dbReference type="ARBA" id="ARBA00023015"/>
    </source>
</evidence>
<accession>A0A5C5GKK3</accession>
<dbReference type="InterPro" id="IPR036693">
    <property type="entry name" value="TF_LuxR_autoind-bd_dom_sf"/>
</dbReference>
<dbReference type="OrthoDB" id="7826109at2"/>
<dbReference type="PRINTS" id="PR00038">
    <property type="entry name" value="HTHLUXR"/>
</dbReference>
<dbReference type="SUPFAM" id="SSF46894">
    <property type="entry name" value="C-terminal effector domain of the bipartite response regulators"/>
    <property type="match status" value="1"/>
</dbReference>